<proteinExistence type="predicted"/>
<dbReference type="AlphaFoldDB" id="A0A0N1P0U7"/>
<evidence type="ECO:0000313" key="5">
    <source>
        <dbReference type="Proteomes" id="UP000038010"/>
    </source>
</evidence>
<dbReference type="GeneID" id="28742174"/>
<keyword evidence="3" id="KW-0732">Signal</keyword>
<dbReference type="EMBL" id="LFJN01000007">
    <property type="protein sequence ID" value="KPI42630.1"/>
    <property type="molecule type" value="Genomic_DNA"/>
</dbReference>
<keyword evidence="5" id="KW-1185">Reference proteome</keyword>
<accession>A0A0N1P0U7</accession>
<sequence>MPLLIILLLVTALRSTLIQADCSTGLKVCGPSCINAGETCCESEGIFSVCSGVATDSMPITGTTITTATLTLTASLETVVDGPGQIAPSASPVDSSSAANTPEATSVWTIPPGTSSTDSSTSSIQSDIQSSTQRSSSKSTSQSSNTTPAHSTSASTTNSVMSDAAATSDTKTAADSQATHLTSGGLSVGTKAGIGVGAAVGIIALLLLSYCFGRRHRKGDRVDDVTEAAPSLPAYNEKAADIRSDMAELEGEAICEQWSELDSRTAQRYELDNEARSAEARAEASTR</sequence>
<feature type="compositionally biased region" description="Low complexity" evidence="1">
    <location>
        <begin position="114"/>
        <end position="168"/>
    </location>
</feature>
<feature type="chain" id="PRO_5005879504" evidence="3">
    <location>
        <begin position="21"/>
        <end position="287"/>
    </location>
</feature>
<dbReference type="VEuPathDB" id="FungiDB:AB675_9732"/>
<name>A0A0N1P0U7_9EURO</name>
<comment type="caution">
    <text evidence="4">The sequence shown here is derived from an EMBL/GenBank/DDBJ whole genome shotgun (WGS) entry which is preliminary data.</text>
</comment>
<feature type="region of interest" description="Disordered" evidence="1">
    <location>
        <begin position="83"/>
        <end position="168"/>
    </location>
</feature>
<evidence type="ECO:0000313" key="4">
    <source>
        <dbReference type="EMBL" id="KPI42630.1"/>
    </source>
</evidence>
<feature type="compositionally biased region" description="Low complexity" evidence="1">
    <location>
        <begin position="87"/>
        <end position="99"/>
    </location>
</feature>
<feature type="transmembrane region" description="Helical" evidence="2">
    <location>
        <begin position="192"/>
        <end position="212"/>
    </location>
</feature>
<keyword evidence="2" id="KW-1133">Transmembrane helix</keyword>
<keyword evidence="2" id="KW-0472">Membrane</keyword>
<organism evidence="4 5">
    <name type="scientific">Cyphellophora attinorum</name>
    <dbReference type="NCBI Taxonomy" id="1664694"/>
    <lineage>
        <taxon>Eukaryota</taxon>
        <taxon>Fungi</taxon>
        <taxon>Dikarya</taxon>
        <taxon>Ascomycota</taxon>
        <taxon>Pezizomycotina</taxon>
        <taxon>Eurotiomycetes</taxon>
        <taxon>Chaetothyriomycetidae</taxon>
        <taxon>Chaetothyriales</taxon>
        <taxon>Cyphellophoraceae</taxon>
        <taxon>Cyphellophora</taxon>
    </lineage>
</organism>
<feature type="signal peptide" evidence="3">
    <location>
        <begin position="1"/>
        <end position="20"/>
    </location>
</feature>
<keyword evidence="2" id="KW-0812">Transmembrane</keyword>
<evidence type="ECO:0000256" key="2">
    <source>
        <dbReference type="SAM" id="Phobius"/>
    </source>
</evidence>
<protein>
    <submittedName>
        <fullName evidence="4">Uncharacterized protein</fullName>
    </submittedName>
</protein>
<dbReference type="Proteomes" id="UP000038010">
    <property type="component" value="Unassembled WGS sequence"/>
</dbReference>
<reference evidence="4 5" key="1">
    <citation type="submission" date="2015-06" db="EMBL/GenBank/DDBJ databases">
        <title>Draft genome of the ant-associated black yeast Phialophora attae CBS 131958.</title>
        <authorList>
            <person name="Moreno L.F."/>
            <person name="Stielow B.J."/>
            <person name="de Hoog S."/>
            <person name="Vicente V.A."/>
            <person name="Weiss V.A."/>
            <person name="de Vries M."/>
            <person name="Cruz L.M."/>
            <person name="Souza E.M."/>
        </authorList>
    </citation>
    <scope>NUCLEOTIDE SEQUENCE [LARGE SCALE GENOMIC DNA]</scope>
    <source>
        <strain evidence="4 5">CBS 131958</strain>
    </source>
</reference>
<evidence type="ECO:0000256" key="3">
    <source>
        <dbReference type="SAM" id="SignalP"/>
    </source>
</evidence>
<dbReference type="RefSeq" id="XP_018002593.1">
    <property type="nucleotide sequence ID" value="XM_018150294.1"/>
</dbReference>
<evidence type="ECO:0000256" key="1">
    <source>
        <dbReference type="SAM" id="MobiDB-lite"/>
    </source>
</evidence>
<gene>
    <name evidence="4" type="ORF">AB675_9732</name>
</gene>